<dbReference type="RefSeq" id="WP_378586311.1">
    <property type="nucleotide sequence ID" value="NZ_JBHSKD010000002.1"/>
</dbReference>
<dbReference type="InterPro" id="IPR014729">
    <property type="entry name" value="Rossmann-like_a/b/a_fold"/>
</dbReference>
<evidence type="ECO:0000313" key="4">
    <source>
        <dbReference type="EMBL" id="MFC5175486.1"/>
    </source>
</evidence>
<feature type="domain" description="UspA" evidence="3">
    <location>
        <begin position="164"/>
        <end position="297"/>
    </location>
</feature>
<dbReference type="InterPro" id="IPR006015">
    <property type="entry name" value="Universal_stress_UspA"/>
</dbReference>
<dbReference type="Gene3D" id="3.40.50.620">
    <property type="entry name" value="HUPs"/>
    <property type="match status" value="2"/>
</dbReference>
<evidence type="ECO:0000313" key="5">
    <source>
        <dbReference type="Proteomes" id="UP001596087"/>
    </source>
</evidence>
<dbReference type="PANTHER" id="PTHR46268:SF6">
    <property type="entry name" value="UNIVERSAL STRESS PROTEIN UP12"/>
    <property type="match status" value="1"/>
</dbReference>
<comment type="caution">
    <text evidence="4">The sequence shown here is derived from an EMBL/GenBank/DDBJ whole genome shotgun (WGS) entry which is preliminary data.</text>
</comment>
<evidence type="ECO:0000259" key="3">
    <source>
        <dbReference type="Pfam" id="PF00582"/>
    </source>
</evidence>
<dbReference type="EMBL" id="JBHSKD010000002">
    <property type="protein sequence ID" value="MFC5175486.1"/>
    <property type="molecule type" value="Genomic_DNA"/>
</dbReference>
<proteinExistence type="inferred from homology"/>
<dbReference type="Pfam" id="PF00582">
    <property type="entry name" value="Usp"/>
    <property type="match status" value="2"/>
</dbReference>
<feature type="region of interest" description="Disordered" evidence="2">
    <location>
        <begin position="1"/>
        <end position="25"/>
    </location>
</feature>
<dbReference type="InterPro" id="IPR006016">
    <property type="entry name" value="UspA"/>
</dbReference>
<evidence type="ECO:0000256" key="1">
    <source>
        <dbReference type="ARBA" id="ARBA00008791"/>
    </source>
</evidence>
<evidence type="ECO:0000256" key="2">
    <source>
        <dbReference type="SAM" id="MobiDB-lite"/>
    </source>
</evidence>
<accession>A0ABW0BE07</accession>
<gene>
    <name evidence="4" type="ORF">ACFPGP_02300</name>
</gene>
<organism evidence="4 5">
    <name type="scientific">Nocardioides taihuensis</name>
    <dbReference type="NCBI Taxonomy" id="1835606"/>
    <lineage>
        <taxon>Bacteria</taxon>
        <taxon>Bacillati</taxon>
        <taxon>Actinomycetota</taxon>
        <taxon>Actinomycetes</taxon>
        <taxon>Propionibacteriales</taxon>
        <taxon>Nocardioidaceae</taxon>
        <taxon>Nocardioides</taxon>
    </lineage>
</organism>
<name>A0ABW0BE07_9ACTN</name>
<protein>
    <submittedName>
        <fullName evidence="4">Universal stress protein</fullName>
    </submittedName>
</protein>
<dbReference type="PANTHER" id="PTHR46268">
    <property type="entry name" value="STRESS RESPONSE PROTEIN NHAX"/>
    <property type="match status" value="1"/>
</dbReference>
<dbReference type="PRINTS" id="PR01438">
    <property type="entry name" value="UNVRSLSTRESS"/>
</dbReference>
<sequence length="318" mass="34012">MSSQSGQSGRADRAHTRRPVVVGVDGSRGSSSAIRYAVQEARRLGTALRLVHVVPDYVAMTPMMPMYPSDSLTETGVTVLGRAEREAAVLAPDLVITSVLRHGSRAAELAAGAADAELLVVGRDDRSFLEHLVVGNTACGVAGRASVPVVVVPPGWDSPVEHGRVLVGVKSTEHATELLADAFETAAERGDGVAVLHAWKLPGGYDDIIESRLAAEEWSGRARHQMEELVAPLRERFPDVDVELRVVHDHPAHALVTASDKADQLVLVRRAHGLPMTVHLGGTARAVLRSTHCPVRILPPNHLLQDDEVSERPVPANA</sequence>
<keyword evidence="5" id="KW-1185">Reference proteome</keyword>
<reference evidence="5" key="1">
    <citation type="journal article" date="2019" name="Int. J. Syst. Evol. Microbiol.">
        <title>The Global Catalogue of Microorganisms (GCM) 10K type strain sequencing project: providing services to taxonomists for standard genome sequencing and annotation.</title>
        <authorList>
            <consortium name="The Broad Institute Genomics Platform"/>
            <consortium name="The Broad Institute Genome Sequencing Center for Infectious Disease"/>
            <person name="Wu L."/>
            <person name="Ma J."/>
        </authorList>
    </citation>
    <scope>NUCLEOTIDE SEQUENCE [LARGE SCALE GENOMIC DNA]</scope>
    <source>
        <strain evidence="5">DFY41</strain>
    </source>
</reference>
<dbReference type="Proteomes" id="UP001596087">
    <property type="component" value="Unassembled WGS sequence"/>
</dbReference>
<dbReference type="SUPFAM" id="SSF52402">
    <property type="entry name" value="Adenine nucleotide alpha hydrolases-like"/>
    <property type="match status" value="2"/>
</dbReference>
<feature type="domain" description="UspA" evidence="3">
    <location>
        <begin position="17"/>
        <end position="153"/>
    </location>
</feature>
<comment type="similarity">
    <text evidence="1">Belongs to the universal stress protein A family.</text>
</comment>